<feature type="chain" id="PRO_5016565263" evidence="1">
    <location>
        <begin position="24"/>
        <end position="116"/>
    </location>
</feature>
<dbReference type="RefSeq" id="WP_115167181.1">
    <property type="nucleotide sequence ID" value="NZ_ABEXOC020000001.1"/>
</dbReference>
<reference evidence="2 3" key="1">
    <citation type="submission" date="2018-06" db="EMBL/GenBank/DDBJ databases">
        <authorList>
            <consortium name="Pathogen Informatics"/>
            <person name="Doyle S."/>
        </authorList>
    </citation>
    <scope>NUCLEOTIDE SEQUENCE [LARGE SCALE GENOMIC DNA]</scope>
    <source>
        <strain evidence="2 3">NCTC11801</strain>
    </source>
</reference>
<keyword evidence="1" id="KW-0732">Signal</keyword>
<evidence type="ECO:0000313" key="3">
    <source>
        <dbReference type="Proteomes" id="UP000254208"/>
    </source>
</evidence>
<dbReference type="AlphaFoldDB" id="A0A379FRI6"/>
<dbReference type="EMBL" id="UGTZ01000001">
    <property type="protein sequence ID" value="SUC31242.1"/>
    <property type="molecule type" value="Genomic_DNA"/>
</dbReference>
<dbReference type="GeneID" id="93673096"/>
<feature type="signal peptide" evidence="1">
    <location>
        <begin position="1"/>
        <end position="23"/>
    </location>
</feature>
<proteinExistence type="predicted"/>
<accession>A0A379FRI6</accession>
<protein>
    <submittedName>
        <fullName evidence="2">Uncharacterized protein</fullName>
    </submittedName>
</protein>
<dbReference type="Proteomes" id="UP000254208">
    <property type="component" value="Unassembled WGS sequence"/>
</dbReference>
<organism evidence="2 3">
    <name type="scientific">Providencia rettgeri</name>
    <dbReference type="NCBI Taxonomy" id="587"/>
    <lineage>
        <taxon>Bacteria</taxon>
        <taxon>Pseudomonadati</taxon>
        <taxon>Pseudomonadota</taxon>
        <taxon>Gammaproteobacteria</taxon>
        <taxon>Enterobacterales</taxon>
        <taxon>Morganellaceae</taxon>
        <taxon>Providencia</taxon>
    </lineage>
</organism>
<sequence>MIRKRKLFTLFIILFLSAGMSLADELCKSSLALRTQVYDKGDIICLSTKPISVCLSPAIVIDSYPVRVDYHCLFKTDHPLPDGLDWTDRVDLDLSHKKVDYSETTLAAKSCACPNN</sequence>
<name>A0A379FRI6_PRORE</name>
<gene>
    <name evidence="2" type="ORF">NCTC11801_02192</name>
</gene>
<evidence type="ECO:0000256" key="1">
    <source>
        <dbReference type="SAM" id="SignalP"/>
    </source>
</evidence>
<evidence type="ECO:0000313" key="2">
    <source>
        <dbReference type="EMBL" id="SUC31242.1"/>
    </source>
</evidence>